<dbReference type="PANTHER" id="PTHR28127">
    <property type="entry name" value="RIBOSOME ASSEMBLY PROTEIN 3"/>
    <property type="match status" value="1"/>
</dbReference>
<dbReference type="AlphaFoldDB" id="A0A5C3N6R7"/>
<dbReference type="Pfam" id="PF14615">
    <property type="entry name" value="Rsa3"/>
    <property type="match status" value="1"/>
</dbReference>
<dbReference type="OrthoDB" id="69550at2759"/>
<feature type="compositionally biased region" description="Basic residues" evidence="8">
    <location>
        <begin position="8"/>
        <end position="20"/>
    </location>
</feature>
<keyword evidence="5" id="KW-0690">Ribosome biogenesis</keyword>
<dbReference type="InterPro" id="IPR051898">
    <property type="entry name" value="Ribosome_Assembly_3"/>
</dbReference>
<name>A0A5C3N6R7_9AGAM</name>
<evidence type="ECO:0000256" key="4">
    <source>
        <dbReference type="ARBA" id="ARBA00015339"/>
    </source>
</evidence>
<dbReference type="STRING" id="5364.A0A5C3N6R7"/>
<comment type="similarity">
    <text evidence="3">Belongs to the RSA3 family.</text>
</comment>
<protein>
    <recommendedName>
        <fullName evidence="4">Ribosome assembly protein 3</fullName>
    </recommendedName>
</protein>
<feature type="domain" description="Ribosome-assembly protein 3 C-terminal" evidence="9">
    <location>
        <begin position="134"/>
        <end position="178"/>
    </location>
</feature>
<reference evidence="10 11" key="1">
    <citation type="journal article" date="2019" name="Nat. Ecol. Evol.">
        <title>Megaphylogeny resolves global patterns of mushroom evolution.</title>
        <authorList>
            <person name="Varga T."/>
            <person name="Krizsan K."/>
            <person name="Foldi C."/>
            <person name="Dima B."/>
            <person name="Sanchez-Garcia M."/>
            <person name="Sanchez-Ramirez S."/>
            <person name="Szollosi G.J."/>
            <person name="Szarkandi J.G."/>
            <person name="Papp V."/>
            <person name="Albert L."/>
            <person name="Andreopoulos W."/>
            <person name="Angelini C."/>
            <person name="Antonin V."/>
            <person name="Barry K.W."/>
            <person name="Bougher N.L."/>
            <person name="Buchanan P."/>
            <person name="Buyck B."/>
            <person name="Bense V."/>
            <person name="Catcheside P."/>
            <person name="Chovatia M."/>
            <person name="Cooper J."/>
            <person name="Damon W."/>
            <person name="Desjardin D."/>
            <person name="Finy P."/>
            <person name="Geml J."/>
            <person name="Haridas S."/>
            <person name="Hughes K."/>
            <person name="Justo A."/>
            <person name="Karasinski D."/>
            <person name="Kautmanova I."/>
            <person name="Kiss B."/>
            <person name="Kocsube S."/>
            <person name="Kotiranta H."/>
            <person name="LaButti K.M."/>
            <person name="Lechner B.E."/>
            <person name="Liimatainen K."/>
            <person name="Lipzen A."/>
            <person name="Lukacs Z."/>
            <person name="Mihaltcheva S."/>
            <person name="Morgado L.N."/>
            <person name="Niskanen T."/>
            <person name="Noordeloos M.E."/>
            <person name="Ohm R.A."/>
            <person name="Ortiz-Santana B."/>
            <person name="Ovrebo C."/>
            <person name="Racz N."/>
            <person name="Riley R."/>
            <person name="Savchenko A."/>
            <person name="Shiryaev A."/>
            <person name="Soop K."/>
            <person name="Spirin V."/>
            <person name="Szebenyi C."/>
            <person name="Tomsovsky M."/>
            <person name="Tulloss R.E."/>
            <person name="Uehling J."/>
            <person name="Grigoriev I.V."/>
            <person name="Vagvolgyi C."/>
            <person name="Papp T."/>
            <person name="Martin F.M."/>
            <person name="Miettinen O."/>
            <person name="Hibbett D.S."/>
            <person name="Nagy L.G."/>
        </authorList>
    </citation>
    <scope>NUCLEOTIDE SEQUENCE [LARGE SCALE GENOMIC DNA]</scope>
    <source>
        <strain evidence="10 11">OMC1185</strain>
    </source>
</reference>
<keyword evidence="6" id="KW-0539">Nucleus</keyword>
<dbReference type="Proteomes" id="UP000305948">
    <property type="component" value="Unassembled WGS sequence"/>
</dbReference>
<dbReference type="PANTHER" id="PTHR28127:SF1">
    <property type="entry name" value="RIBOSOME ASSEMBLY PROTEIN 3"/>
    <property type="match status" value="1"/>
</dbReference>
<gene>
    <name evidence="10" type="ORF">OE88DRAFT_1244701</name>
</gene>
<evidence type="ECO:0000256" key="3">
    <source>
        <dbReference type="ARBA" id="ARBA00006256"/>
    </source>
</evidence>
<evidence type="ECO:0000313" key="10">
    <source>
        <dbReference type="EMBL" id="TFK53384.1"/>
    </source>
</evidence>
<sequence>MPPAKPVQQRKRNRKRKRRAASSSESSSESSSDESTSPRVAPKVQPVIAQGEPELDESDESSSSSDSDSASDSEADLPRVKENVRDDKNTSQEARSRRRSPSASPPAATIPPFPPTSGVSGQESVDEQALKEKFRKFWMSSIADGFKDDLDVTRKEPNMTSSRLGLLIESLAAGADVFGSTSDNNQINEMEIVLDQPTSP</sequence>
<feature type="region of interest" description="Disordered" evidence="8">
    <location>
        <begin position="1"/>
        <end position="127"/>
    </location>
</feature>
<proteinExistence type="inferred from homology"/>
<feature type="compositionally biased region" description="Basic and acidic residues" evidence="8">
    <location>
        <begin position="76"/>
        <end position="90"/>
    </location>
</feature>
<dbReference type="GO" id="GO:0030687">
    <property type="term" value="C:preribosome, large subunit precursor"/>
    <property type="evidence" value="ECO:0007669"/>
    <property type="project" value="TreeGrafter"/>
</dbReference>
<keyword evidence="7" id="KW-0687">Ribonucleoprotein</keyword>
<feature type="compositionally biased region" description="Low complexity" evidence="8">
    <location>
        <begin position="22"/>
        <end position="37"/>
    </location>
</feature>
<dbReference type="GO" id="GO:0000027">
    <property type="term" value="P:ribosomal large subunit assembly"/>
    <property type="evidence" value="ECO:0007669"/>
    <property type="project" value="TreeGrafter"/>
</dbReference>
<evidence type="ECO:0000313" key="11">
    <source>
        <dbReference type="Proteomes" id="UP000305948"/>
    </source>
</evidence>
<organism evidence="10 11">
    <name type="scientific">Heliocybe sulcata</name>
    <dbReference type="NCBI Taxonomy" id="5364"/>
    <lineage>
        <taxon>Eukaryota</taxon>
        <taxon>Fungi</taxon>
        <taxon>Dikarya</taxon>
        <taxon>Basidiomycota</taxon>
        <taxon>Agaricomycotina</taxon>
        <taxon>Agaricomycetes</taxon>
        <taxon>Gloeophyllales</taxon>
        <taxon>Gloeophyllaceae</taxon>
        <taxon>Heliocybe</taxon>
    </lineage>
</organism>
<evidence type="ECO:0000256" key="6">
    <source>
        <dbReference type="ARBA" id="ARBA00023242"/>
    </source>
</evidence>
<evidence type="ECO:0000256" key="5">
    <source>
        <dbReference type="ARBA" id="ARBA00022517"/>
    </source>
</evidence>
<keyword evidence="11" id="KW-1185">Reference proteome</keyword>
<comment type="subcellular location">
    <subcellularLocation>
        <location evidence="2">Nucleus</location>
        <location evidence="2">Nucleolus</location>
    </subcellularLocation>
</comment>
<evidence type="ECO:0000256" key="2">
    <source>
        <dbReference type="ARBA" id="ARBA00004604"/>
    </source>
</evidence>
<evidence type="ECO:0000256" key="7">
    <source>
        <dbReference type="ARBA" id="ARBA00023274"/>
    </source>
</evidence>
<evidence type="ECO:0000259" key="9">
    <source>
        <dbReference type="Pfam" id="PF14615"/>
    </source>
</evidence>
<evidence type="ECO:0000256" key="1">
    <source>
        <dbReference type="ARBA" id="ARBA00003035"/>
    </source>
</evidence>
<accession>A0A5C3N6R7</accession>
<dbReference type="GO" id="GO:0005730">
    <property type="term" value="C:nucleolus"/>
    <property type="evidence" value="ECO:0007669"/>
    <property type="project" value="UniProtKB-SubCell"/>
</dbReference>
<dbReference type="InterPro" id="IPR028217">
    <property type="entry name" value="Rsa3_C"/>
</dbReference>
<evidence type="ECO:0000256" key="8">
    <source>
        <dbReference type="SAM" id="MobiDB-lite"/>
    </source>
</evidence>
<dbReference type="EMBL" id="ML213507">
    <property type="protein sequence ID" value="TFK53384.1"/>
    <property type="molecule type" value="Genomic_DNA"/>
</dbReference>
<comment type="function">
    <text evidence="1">Required for efficient biogenesis of the 60S ribosomal subunit.</text>
</comment>